<protein>
    <recommendedName>
        <fullName evidence="2">FHA domain-containing protein</fullName>
    </recommendedName>
</protein>
<dbReference type="AlphaFoldDB" id="A0A498HZK8"/>
<dbReference type="GO" id="GO:0002151">
    <property type="term" value="F:G-quadruplex RNA binding"/>
    <property type="evidence" value="ECO:0007669"/>
    <property type="project" value="InterPro"/>
</dbReference>
<accession>A0A498HZK8</accession>
<dbReference type="InterPro" id="IPR025999">
    <property type="entry name" value="MCRS_N"/>
</dbReference>
<dbReference type="Pfam" id="PF13325">
    <property type="entry name" value="MCRS_N"/>
    <property type="match status" value="1"/>
</dbReference>
<evidence type="ECO:0000313" key="3">
    <source>
        <dbReference type="EMBL" id="RXH75057.1"/>
    </source>
</evidence>
<dbReference type="STRING" id="3750.A0A498HZK8"/>
<reference evidence="3 4" key="1">
    <citation type="submission" date="2018-10" db="EMBL/GenBank/DDBJ databases">
        <title>A high-quality apple genome assembly.</title>
        <authorList>
            <person name="Hu J."/>
        </authorList>
    </citation>
    <scope>NUCLEOTIDE SEQUENCE [LARGE SCALE GENOMIC DNA]</scope>
    <source>
        <strain evidence="4">cv. HFTH1</strain>
        <tissue evidence="3">Young leaf</tissue>
    </source>
</reference>
<keyword evidence="4" id="KW-1185">Reference proteome</keyword>
<proteinExistence type="predicted"/>
<dbReference type="Gene3D" id="2.60.200.20">
    <property type="match status" value="1"/>
</dbReference>
<dbReference type="SUPFAM" id="SSF49879">
    <property type="entry name" value="SMAD/FHA domain"/>
    <property type="match status" value="1"/>
</dbReference>
<organism evidence="3 4">
    <name type="scientific">Malus domestica</name>
    <name type="common">Apple</name>
    <name type="synonym">Pyrus malus</name>
    <dbReference type="NCBI Taxonomy" id="3750"/>
    <lineage>
        <taxon>Eukaryota</taxon>
        <taxon>Viridiplantae</taxon>
        <taxon>Streptophyta</taxon>
        <taxon>Embryophyta</taxon>
        <taxon>Tracheophyta</taxon>
        <taxon>Spermatophyta</taxon>
        <taxon>Magnoliopsida</taxon>
        <taxon>eudicotyledons</taxon>
        <taxon>Gunneridae</taxon>
        <taxon>Pentapetalae</taxon>
        <taxon>rosids</taxon>
        <taxon>fabids</taxon>
        <taxon>Rosales</taxon>
        <taxon>Rosaceae</taxon>
        <taxon>Amygdaloideae</taxon>
        <taxon>Maleae</taxon>
        <taxon>Malus</taxon>
    </lineage>
</organism>
<evidence type="ECO:0000256" key="1">
    <source>
        <dbReference type="SAM" id="MobiDB-lite"/>
    </source>
</evidence>
<feature type="compositionally biased region" description="Basic and acidic residues" evidence="1">
    <location>
        <begin position="496"/>
        <end position="509"/>
    </location>
</feature>
<gene>
    <name evidence="3" type="ORF">DVH24_029778</name>
</gene>
<dbReference type="GO" id="GO:0031011">
    <property type="term" value="C:Ino80 complex"/>
    <property type="evidence" value="ECO:0007669"/>
    <property type="project" value="InterPro"/>
</dbReference>
<dbReference type="GO" id="GO:0044545">
    <property type="term" value="C:NSL complex"/>
    <property type="evidence" value="ECO:0007669"/>
    <property type="project" value="TreeGrafter"/>
</dbReference>
<dbReference type="InterPro" id="IPR000253">
    <property type="entry name" value="FHA_dom"/>
</dbReference>
<dbReference type="Pfam" id="PF00498">
    <property type="entry name" value="FHA"/>
    <property type="match status" value="1"/>
</dbReference>
<sequence length="834" mass="91240">MEAVASALPWIPEDDLRLKDAMERGASLEALARGAVRFSRKFTIGELRDRWYSLLYDADVSAEASARLVELEGCNSNSASKASRFTRSRGLNRKSNSIRKHYYAMRKINRKQCAVNSVDPDSYQKEFFDRNFLFGPDVDNGKALEENFGVGDHNQPVFLDCDVDNGNATNAFRGGECVSIGNHGVEGGGECVSIGNHGVEGAVGEGCSNGFVEQVSLLPSNGLGENAFCHDNACHDLPTHRDDGIDFGNALDAEDIGPSHASIDEPLWKTIEDVPAPEMPMDVSMGVNGEGAQKTLAGTDDMDVDNIGSSQYEVVHSEEMINDELTRSIMISGGDDADMYLANENELAFMYVNGKESIDKSSSENLNPILLSETKDVHENDVPNFCQAPKLVSDPFQAVTDNVQAAKMDVAAEPSHSDQDDQHVISCSEANMTASTSVPHPLTPEHNHEEMICTLNTEDPEIPCNDDIFPSAATVHAVVQPALKGAHELASSTGKRNYDQQRKEEDPARPFKVPRMVVYDTSTENSPNHALGSFGVKAPFGDSNCVASISKHDKTVIADQSQSRSAHAPAKSITNRVFKEEGLEAPFTIAELAPLFAEPGSTTLPEPEANPSALDREESEEESDDDVDDDDADIPCFSDLEAMASINSFVDLQILDMDLCPLDQDSYISSEVLEYQNEDSKRNIIRFEQCAQSSMQRTLASKGALAVLYGNHIKKYIKKTEVIIGRSTEDNEVDIDLGKEGLHNKISRRQALIKMEGDGSFYLKNLGKSSIYLNGEEVATGQLVSLSSSNLIEIREMYFIFETNHKSVSQYLGRIGQKSEDKCTKLERSPEGGP</sequence>
<dbReference type="GO" id="GO:0045944">
    <property type="term" value="P:positive regulation of transcription by RNA polymerase II"/>
    <property type="evidence" value="ECO:0007669"/>
    <property type="project" value="TreeGrafter"/>
</dbReference>
<dbReference type="Proteomes" id="UP000290289">
    <property type="component" value="Chromosome 15"/>
</dbReference>
<dbReference type="InterPro" id="IPR008984">
    <property type="entry name" value="SMAD_FHA_dom_sf"/>
</dbReference>
<dbReference type="SMART" id="SM00240">
    <property type="entry name" value="FHA"/>
    <property type="match status" value="1"/>
</dbReference>
<feature type="domain" description="FHA" evidence="2">
    <location>
        <begin position="722"/>
        <end position="778"/>
    </location>
</feature>
<evidence type="ECO:0000313" key="4">
    <source>
        <dbReference type="Proteomes" id="UP000290289"/>
    </source>
</evidence>
<comment type="caution">
    <text evidence="3">The sequence shown here is derived from an EMBL/GenBank/DDBJ whole genome shotgun (WGS) entry which is preliminary data.</text>
</comment>
<feature type="region of interest" description="Disordered" evidence="1">
    <location>
        <begin position="598"/>
        <end position="632"/>
    </location>
</feature>
<dbReference type="PANTHER" id="PTHR13233">
    <property type="entry name" value="MICROSPHERULE PROTEIN 1"/>
    <property type="match status" value="1"/>
</dbReference>
<evidence type="ECO:0000259" key="2">
    <source>
        <dbReference type="PROSITE" id="PS50006"/>
    </source>
</evidence>
<dbReference type="CDD" id="cd22687">
    <property type="entry name" value="FHA_MCRS1"/>
    <property type="match status" value="1"/>
</dbReference>
<dbReference type="PROSITE" id="PS50006">
    <property type="entry name" value="FHA_DOMAIN"/>
    <property type="match status" value="1"/>
</dbReference>
<dbReference type="GO" id="GO:0071339">
    <property type="term" value="C:MLL1 complex"/>
    <property type="evidence" value="ECO:0007669"/>
    <property type="project" value="InterPro"/>
</dbReference>
<name>A0A498HZK8_MALDO</name>
<feature type="compositionally biased region" description="Acidic residues" evidence="1">
    <location>
        <begin position="617"/>
        <end position="632"/>
    </location>
</feature>
<feature type="region of interest" description="Disordered" evidence="1">
    <location>
        <begin position="487"/>
        <end position="510"/>
    </location>
</feature>
<dbReference type="PANTHER" id="PTHR13233:SF13">
    <property type="entry name" value="FHA DOMAIN-CONTAINING PROTEIN"/>
    <property type="match status" value="1"/>
</dbReference>
<dbReference type="InterPro" id="IPR037912">
    <property type="entry name" value="MCRS1"/>
</dbReference>
<dbReference type="EMBL" id="RDQH01000341">
    <property type="protein sequence ID" value="RXH75057.1"/>
    <property type="molecule type" value="Genomic_DNA"/>
</dbReference>